<dbReference type="SUPFAM" id="SSF52540">
    <property type="entry name" value="P-loop containing nucleoside triphosphate hydrolases"/>
    <property type="match status" value="1"/>
</dbReference>
<dbReference type="PANTHER" id="PTHR42939">
    <property type="entry name" value="ABC TRANSPORTER ATP-BINDING PROTEIN ALBC-RELATED"/>
    <property type="match status" value="1"/>
</dbReference>
<dbReference type="PANTHER" id="PTHR42939:SF1">
    <property type="entry name" value="ABC TRANSPORTER ATP-BINDING PROTEIN ALBC-RELATED"/>
    <property type="match status" value="1"/>
</dbReference>
<dbReference type="InterPro" id="IPR003593">
    <property type="entry name" value="AAA+_ATPase"/>
</dbReference>
<evidence type="ECO:0000313" key="6">
    <source>
        <dbReference type="Proteomes" id="UP000006008"/>
    </source>
</evidence>
<dbReference type="OrthoDB" id="9808363at2"/>
<sequence length="275" mass="30696">MIRLEKIVFGYGSMHKLFDGLSLTLLPGHIHGLLGVNGTGKTTLLKLASGLLFPSQGTVRVGGLDAAHREAAFYRELFFVPEEFALPAITLRRYGEVNAPFYPDFSFRQFGEYLQEFSLECNLRLDRLSMGQRKRVQLAFALACNTPVLLLDEPTNGLDIPSKRVLRKLLAGYADERRTVVVSTHQVRDIEGMIDNVVILDSRGVVLNRTVEEISGRMWFGPVEASDHAIYAEEGIDGLRGILENPAGSDSRPDLEMLFNAAVSEREAVRQLFDR</sequence>
<evidence type="ECO:0000256" key="2">
    <source>
        <dbReference type="ARBA" id="ARBA00022741"/>
    </source>
</evidence>
<keyword evidence="2" id="KW-0547">Nucleotide-binding</keyword>
<dbReference type="Pfam" id="PF00005">
    <property type="entry name" value="ABC_tran"/>
    <property type="match status" value="1"/>
</dbReference>
<name>G5H5T7_9BACT</name>
<dbReference type="eggNOG" id="COG1131">
    <property type="taxonomic scope" value="Bacteria"/>
</dbReference>
<evidence type="ECO:0000256" key="3">
    <source>
        <dbReference type="ARBA" id="ARBA00022840"/>
    </source>
</evidence>
<dbReference type="Gene3D" id="3.40.50.300">
    <property type="entry name" value="P-loop containing nucleotide triphosphate hydrolases"/>
    <property type="match status" value="1"/>
</dbReference>
<proteinExistence type="predicted"/>
<dbReference type="HOGENOM" id="CLU_000604_1_2_10"/>
<gene>
    <name evidence="5" type="ORF">HMPREF9450_00297</name>
</gene>
<accession>G5H5T7</accession>
<dbReference type="InterPro" id="IPR003439">
    <property type="entry name" value="ABC_transporter-like_ATP-bd"/>
</dbReference>
<dbReference type="RefSeq" id="WP_009133103.1">
    <property type="nucleotide sequence ID" value="NZ_CP102250.1"/>
</dbReference>
<dbReference type="AlphaFoldDB" id="G5H5T7"/>
<keyword evidence="1" id="KW-0813">Transport</keyword>
<dbReference type="EMBL" id="ADLD01000004">
    <property type="protein sequence ID" value="EHB93031.1"/>
    <property type="molecule type" value="Genomic_DNA"/>
</dbReference>
<dbReference type="Proteomes" id="UP000006008">
    <property type="component" value="Unassembled WGS sequence"/>
</dbReference>
<dbReference type="PROSITE" id="PS50893">
    <property type="entry name" value="ABC_TRANSPORTER_2"/>
    <property type="match status" value="1"/>
</dbReference>
<organism evidence="5 6">
    <name type="scientific">Alistipes indistinctus YIT 12060</name>
    <dbReference type="NCBI Taxonomy" id="742725"/>
    <lineage>
        <taxon>Bacteria</taxon>
        <taxon>Pseudomonadati</taxon>
        <taxon>Bacteroidota</taxon>
        <taxon>Bacteroidia</taxon>
        <taxon>Bacteroidales</taxon>
        <taxon>Rikenellaceae</taxon>
        <taxon>Alistipes</taxon>
    </lineage>
</organism>
<dbReference type="PATRIC" id="fig|742725.3.peg.334"/>
<evidence type="ECO:0000259" key="4">
    <source>
        <dbReference type="PROSITE" id="PS50893"/>
    </source>
</evidence>
<dbReference type="InterPro" id="IPR027417">
    <property type="entry name" value="P-loop_NTPase"/>
</dbReference>
<reference evidence="5 6" key="1">
    <citation type="submission" date="2011-08" db="EMBL/GenBank/DDBJ databases">
        <title>The Genome Sequence of Alistipes indistinctus YIT 12060.</title>
        <authorList>
            <consortium name="The Broad Institute Genome Sequencing Platform"/>
            <person name="Earl A."/>
            <person name="Ward D."/>
            <person name="Feldgarden M."/>
            <person name="Gevers D."/>
            <person name="Morotomi M."/>
            <person name="Young S.K."/>
            <person name="Zeng Q."/>
            <person name="Gargeya S."/>
            <person name="Fitzgerald M."/>
            <person name="Haas B."/>
            <person name="Abouelleil A."/>
            <person name="Alvarado L."/>
            <person name="Arachchi H.M."/>
            <person name="Berlin A."/>
            <person name="Brown A."/>
            <person name="Chapman S.B."/>
            <person name="Chen Z."/>
            <person name="Dunbar C."/>
            <person name="Freedman E."/>
            <person name="Gearin G."/>
            <person name="Gellesch M."/>
            <person name="Goldberg J."/>
            <person name="Griggs A."/>
            <person name="Gujja S."/>
            <person name="Heiman D."/>
            <person name="Howarth C."/>
            <person name="Larson L."/>
            <person name="Lui A."/>
            <person name="MacDonald P.J.P."/>
            <person name="Montmayeur A."/>
            <person name="Murphy C."/>
            <person name="Neiman D."/>
            <person name="Pearson M."/>
            <person name="Priest M."/>
            <person name="Roberts A."/>
            <person name="Saif S."/>
            <person name="Shea T."/>
            <person name="Shenoy N."/>
            <person name="Sisk P."/>
            <person name="Stolte C."/>
            <person name="Sykes S."/>
            <person name="Wortman J."/>
            <person name="Nusbaum C."/>
            <person name="Birren B."/>
        </authorList>
    </citation>
    <scope>NUCLEOTIDE SEQUENCE [LARGE SCALE GENOMIC DNA]</scope>
    <source>
        <strain evidence="5 6">YIT 12060</strain>
    </source>
</reference>
<keyword evidence="6" id="KW-1185">Reference proteome</keyword>
<evidence type="ECO:0000313" key="5">
    <source>
        <dbReference type="EMBL" id="EHB93031.1"/>
    </source>
</evidence>
<keyword evidence="3" id="KW-0067">ATP-binding</keyword>
<dbReference type="SMART" id="SM00382">
    <property type="entry name" value="AAA"/>
    <property type="match status" value="1"/>
</dbReference>
<dbReference type="GO" id="GO:0016887">
    <property type="term" value="F:ATP hydrolysis activity"/>
    <property type="evidence" value="ECO:0007669"/>
    <property type="project" value="InterPro"/>
</dbReference>
<evidence type="ECO:0000256" key="1">
    <source>
        <dbReference type="ARBA" id="ARBA00022448"/>
    </source>
</evidence>
<dbReference type="CDD" id="cd03230">
    <property type="entry name" value="ABC_DR_subfamily_A"/>
    <property type="match status" value="1"/>
</dbReference>
<feature type="domain" description="ABC transporter" evidence="4">
    <location>
        <begin position="2"/>
        <end position="227"/>
    </location>
</feature>
<protein>
    <recommendedName>
        <fullName evidence="4">ABC transporter domain-containing protein</fullName>
    </recommendedName>
</protein>
<comment type="caution">
    <text evidence="5">The sequence shown here is derived from an EMBL/GenBank/DDBJ whole genome shotgun (WGS) entry which is preliminary data.</text>
</comment>
<dbReference type="STRING" id="742725.HMPREF9450_00297"/>
<dbReference type="GO" id="GO:0005524">
    <property type="term" value="F:ATP binding"/>
    <property type="evidence" value="ECO:0007669"/>
    <property type="project" value="UniProtKB-KW"/>
</dbReference>
<dbReference type="GeneID" id="92816719"/>
<dbReference type="InterPro" id="IPR051782">
    <property type="entry name" value="ABC_Transporter_VariousFunc"/>
</dbReference>